<dbReference type="EMBL" id="MEUA01000053">
    <property type="protein sequence ID" value="OGC13499.1"/>
    <property type="molecule type" value="Genomic_DNA"/>
</dbReference>
<evidence type="ECO:0000313" key="2">
    <source>
        <dbReference type="Proteomes" id="UP000177905"/>
    </source>
</evidence>
<accession>A0A1F4RZB7</accession>
<comment type="caution">
    <text evidence="1">The sequence shown here is derived from an EMBL/GenBank/DDBJ whole genome shotgun (WGS) entry which is preliminary data.</text>
</comment>
<gene>
    <name evidence="1" type="ORF">A2290_01940</name>
</gene>
<evidence type="ECO:0000313" key="1">
    <source>
        <dbReference type="EMBL" id="OGC13499.1"/>
    </source>
</evidence>
<name>A0A1F4RZB7_UNCSA</name>
<protein>
    <submittedName>
        <fullName evidence="1">Uncharacterized protein</fullName>
    </submittedName>
</protein>
<dbReference type="AlphaFoldDB" id="A0A1F4RZB7"/>
<dbReference type="Proteomes" id="UP000177905">
    <property type="component" value="Unassembled WGS sequence"/>
</dbReference>
<organism evidence="1 2">
    <name type="scientific">candidate division WOR-1 bacterium RIFOXYB2_FULL_36_35</name>
    <dbReference type="NCBI Taxonomy" id="1802578"/>
    <lineage>
        <taxon>Bacteria</taxon>
        <taxon>Bacillati</taxon>
        <taxon>Saganbacteria</taxon>
    </lineage>
</organism>
<reference evidence="1 2" key="1">
    <citation type="journal article" date="2016" name="Nat. Commun.">
        <title>Thousands of microbial genomes shed light on interconnected biogeochemical processes in an aquifer system.</title>
        <authorList>
            <person name="Anantharaman K."/>
            <person name="Brown C.T."/>
            <person name="Hug L.A."/>
            <person name="Sharon I."/>
            <person name="Castelle C.J."/>
            <person name="Probst A.J."/>
            <person name="Thomas B.C."/>
            <person name="Singh A."/>
            <person name="Wilkins M.J."/>
            <person name="Karaoz U."/>
            <person name="Brodie E.L."/>
            <person name="Williams K.H."/>
            <person name="Hubbard S.S."/>
            <person name="Banfield J.F."/>
        </authorList>
    </citation>
    <scope>NUCLEOTIDE SEQUENCE [LARGE SCALE GENOMIC DNA]</scope>
</reference>
<proteinExistence type="predicted"/>
<sequence>MGMFDMLKNAKDMVDQAKGFQQGAMKSQQAAAQPVNLNDPMWAPIEGVTLDLYAEISAGLMKNAVMGLEAVNKYAESKGVPSGAWQKVQNGWVARMGTNEPVRMRFGNLYNEFLK</sequence>